<organism evidence="2 3">
    <name type="scientific">Suillus subaureus</name>
    <dbReference type="NCBI Taxonomy" id="48587"/>
    <lineage>
        <taxon>Eukaryota</taxon>
        <taxon>Fungi</taxon>
        <taxon>Dikarya</taxon>
        <taxon>Basidiomycota</taxon>
        <taxon>Agaricomycotina</taxon>
        <taxon>Agaricomycetes</taxon>
        <taxon>Agaricomycetidae</taxon>
        <taxon>Boletales</taxon>
        <taxon>Suillineae</taxon>
        <taxon>Suillaceae</taxon>
        <taxon>Suillus</taxon>
    </lineage>
</organism>
<dbReference type="Proteomes" id="UP000807769">
    <property type="component" value="Unassembled WGS sequence"/>
</dbReference>
<evidence type="ECO:0000313" key="3">
    <source>
        <dbReference type="Proteomes" id="UP000807769"/>
    </source>
</evidence>
<accession>A0A9P7ENL1</accession>
<evidence type="ECO:0000313" key="2">
    <source>
        <dbReference type="EMBL" id="KAG1826110.1"/>
    </source>
</evidence>
<dbReference type="InterPro" id="IPR041457">
    <property type="entry name" value="CxC2_KDZ-assoc"/>
</dbReference>
<protein>
    <recommendedName>
        <fullName evidence="1">CxC2-like cysteine cluster KDZ transposase-associated domain-containing protein</fullName>
    </recommendedName>
</protein>
<evidence type="ECO:0000259" key="1">
    <source>
        <dbReference type="Pfam" id="PF18803"/>
    </source>
</evidence>
<keyword evidence="3" id="KW-1185">Reference proteome</keyword>
<dbReference type="Pfam" id="PF18803">
    <property type="entry name" value="CxC2"/>
    <property type="match status" value="1"/>
</dbReference>
<gene>
    <name evidence="2" type="ORF">BJ212DRAFT_1258797</name>
</gene>
<dbReference type="RefSeq" id="XP_041199363.1">
    <property type="nucleotide sequence ID" value="XM_041329971.1"/>
</dbReference>
<dbReference type="EMBL" id="JABBWG010000002">
    <property type="protein sequence ID" value="KAG1826110.1"/>
    <property type="molecule type" value="Genomic_DNA"/>
</dbReference>
<sequence length="169" mass="19164">YCCQDCHSSKLFCHLCMIHVYERQPLHTLECWDGVSFYSITLKSMGICLQLGHASGVRCINPLPAFNDDFVIINYNGIYEVGLDFCGCTSTQPHIIQLLHVCLFPATTIDLKTVVTFWALEYFQMLSFKSKVSVFEFYKTAAHLTDNTGIHVPKVCTNAILILIHHITI</sequence>
<dbReference type="GeneID" id="64623988"/>
<name>A0A9P7ENL1_9AGAM</name>
<dbReference type="OrthoDB" id="2682806at2759"/>
<feature type="non-terminal residue" evidence="2">
    <location>
        <position position="1"/>
    </location>
</feature>
<comment type="caution">
    <text evidence="2">The sequence shown here is derived from an EMBL/GenBank/DDBJ whole genome shotgun (WGS) entry which is preliminary data.</text>
</comment>
<dbReference type="AlphaFoldDB" id="A0A9P7ENL1"/>
<proteinExistence type="predicted"/>
<reference evidence="2" key="1">
    <citation type="journal article" date="2020" name="New Phytol.">
        <title>Comparative genomics reveals dynamic genome evolution in host specialist ectomycorrhizal fungi.</title>
        <authorList>
            <person name="Lofgren L.A."/>
            <person name="Nguyen N.H."/>
            <person name="Vilgalys R."/>
            <person name="Ruytinx J."/>
            <person name="Liao H.L."/>
            <person name="Branco S."/>
            <person name="Kuo A."/>
            <person name="LaButti K."/>
            <person name="Lipzen A."/>
            <person name="Andreopoulos W."/>
            <person name="Pangilinan J."/>
            <person name="Riley R."/>
            <person name="Hundley H."/>
            <person name="Na H."/>
            <person name="Barry K."/>
            <person name="Grigoriev I.V."/>
            <person name="Stajich J.E."/>
            <person name="Kennedy P.G."/>
        </authorList>
    </citation>
    <scope>NUCLEOTIDE SEQUENCE</scope>
    <source>
        <strain evidence="2">MN1</strain>
    </source>
</reference>
<feature type="domain" description="CxC2-like cysteine cluster KDZ transposase-associated" evidence="1">
    <location>
        <begin position="42"/>
        <end position="149"/>
    </location>
</feature>